<protein>
    <submittedName>
        <fullName evidence="2">Uncharacterized protein</fullName>
    </submittedName>
</protein>
<feature type="transmembrane region" description="Helical" evidence="1">
    <location>
        <begin position="43"/>
        <end position="65"/>
    </location>
</feature>
<dbReference type="Proteomes" id="UP000194841">
    <property type="component" value="Unassembled WGS sequence"/>
</dbReference>
<keyword evidence="1" id="KW-0472">Membrane</keyword>
<feature type="transmembrane region" description="Helical" evidence="1">
    <location>
        <begin position="77"/>
        <end position="97"/>
    </location>
</feature>
<gene>
    <name evidence="2" type="ORF">B1199_14510</name>
</gene>
<keyword evidence="1" id="KW-0812">Transmembrane</keyword>
<comment type="caution">
    <text evidence="2">The sequence shown here is derived from an EMBL/GenBank/DDBJ whole genome shotgun (WGS) entry which is preliminary data.</text>
</comment>
<evidence type="ECO:0000313" key="2">
    <source>
        <dbReference type="EMBL" id="OUL57374.1"/>
    </source>
</evidence>
<feature type="transmembrane region" description="Helical" evidence="1">
    <location>
        <begin position="132"/>
        <end position="153"/>
    </location>
</feature>
<keyword evidence="3" id="KW-1185">Reference proteome</keyword>
<evidence type="ECO:0000256" key="1">
    <source>
        <dbReference type="SAM" id="Phobius"/>
    </source>
</evidence>
<feature type="transmembrane region" description="Helical" evidence="1">
    <location>
        <begin position="198"/>
        <end position="216"/>
    </location>
</feature>
<feature type="transmembrane region" description="Helical" evidence="1">
    <location>
        <begin position="159"/>
        <end position="177"/>
    </location>
</feature>
<accession>A0A244CP53</accession>
<feature type="transmembrane region" description="Helical" evidence="1">
    <location>
        <begin position="222"/>
        <end position="242"/>
    </location>
</feature>
<dbReference type="EMBL" id="MWPV01000004">
    <property type="protein sequence ID" value="OUL57374.1"/>
    <property type="molecule type" value="Genomic_DNA"/>
</dbReference>
<reference evidence="2 3" key="1">
    <citation type="submission" date="2017-02" db="EMBL/GenBank/DDBJ databases">
        <title>Pseudoalteromonas ulvae TC14 Genome.</title>
        <authorList>
            <person name="Molmeret M."/>
        </authorList>
    </citation>
    <scope>NUCLEOTIDE SEQUENCE [LARGE SCALE GENOMIC DNA]</scope>
    <source>
        <strain evidence="2">TC14</strain>
    </source>
</reference>
<organism evidence="2 3">
    <name type="scientific">Pseudoalteromonas ulvae</name>
    <dbReference type="NCBI Taxonomy" id="107327"/>
    <lineage>
        <taxon>Bacteria</taxon>
        <taxon>Pseudomonadati</taxon>
        <taxon>Pseudomonadota</taxon>
        <taxon>Gammaproteobacteria</taxon>
        <taxon>Alteromonadales</taxon>
        <taxon>Pseudoalteromonadaceae</taxon>
        <taxon>Pseudoalteromonas</taxon>
    </lineage>
</organism>
<sequence length="376" mass="42817">MNINSSNLKSKLLDISYRSLPAVFLFLLLKGASDFGSLNTQSILIDIIVIAPFLTPFFRLGFPVISQGLADKLARLALYKQILLVQLFIVVLIQPLFWFDNTAYVVTNIAVIMAICFNFGSHLIRSGVRGGFLWQNGLVNLLLLVGFFCSLWVFKESFIIYIQLLIAIIFIFTVFYFRPSLTLIFSYRLNIGKFTLDVLATFLIPLIIWFTIAISIPNNADLLILIKLSAFISGMFGSLLLLNMKSLDLLPREERLHGFTQLKLKQQHFLWCFLVIGLLASLVLLPATYAAYFIAFMMMEWCVYRFGHFNLLLNHAGRSLSAIYANVAAGMICTVTFLLFNFVGDVKSQKLAIIFYIFSIVVTHSAYRFYYVMNKH</sequence>
<feature type="transmembrane region" description="Helical" evidence="1">
    <location>
        <begin position="319"/>
        <end position="340"/>
    </location>
</feature>
<feature type="transmembrane region" description="Helical" evidence="1">
    <location>
        <begin position="269"/>
        <end position="299"/>
    </location>
</feature>
<feature type="transmembrane region" description="Helical" evidence="1">
    <location>
        <begin position="103"/>
        <end position="120"/>
    </location>
</feature>
<dbReference type="AlphaFoldDB" id="A0A244CP53"/>
<evidence type="ECO:0000313" key="3">
    <source>
        <dbReference type="Proteomes" id="UP000194841"/>
    </source>
</evidence>
<dbReference type="RefSeq" id="WP_086744831.1">
    <property type="nucleotide sequence ID" value="NZ_MWPV01000004.1"/>
</dbReference>
<proteinExistence type="predicted"/>
<keyword evidence="1" id="KW-1133">Transmembrane helix</keyword>
<name>A0A244CP53_PSEDV</name>
<feature type="transmembrane region" description="Helical" evidence="1">
    <location>
        <begin position="352"/>
        <end position="370"/>
    </location>
</feature>